<proteinExistence type="predicted"/>
<reference evidence="1" key="1">
    <citation type="journal article" date="2004" name="Nature">
        <title>Genome duplication in the teleost fish Tetraodon nigroviridis reveals the early vertebrate proto-karyotype.</title>
        <authorList>
            <person name="Jaillon O."/>
            <person name="Aury J.-M."/>
            <person name="Brunet F."/>
            <person name="Petit J.-L."/>
            <person name="Stange-Thomann N."/>
            <person name="Mauceli E."/>
            <person name="Bouneau L."/>
            <person name="Fischer C."/>
            <person name="Ozouf-Costaz C."/>
            <person name="Bernot A."/>
            <person name="Nicaud S."/>
            <person name="Jaffe D."/>
            <person name="Fisher S."/>
            <person name="Lutfalla G."/>
            <person name="Dossat C."/>
            <person name="Segurens B."/>
            <person name="Dasilva C."/>
            <person name="Salanoubat M."/>
            <person name="Levy M."/>
            <person name="Boudet N."/>
            <person name="Castellano S."/>
            <person name="Anthouard V."/>
            <person name="Jubin C."/>
            <person name="Castelli V."/>
            <person name="Katinka M."/>
            <person name="Vacherie B."/>
            <person name="Biemont C."/>
            <person name="Skalli Z."/>
            <person name="Cattolico L."/>
            <person name="Poulain J."/>
            <person name="De Berardinis V."/>
            <person name="Cruaud C."/>
            <person name="Duprat S."/>
            <person name="Brottier P."/>
            <person name="Coutanceau J.-P."/>
            <person name="Gouzy J."/>
            <person name="Parra G."/>
            <person name="Lardier G."/>
            <person name="Chapple C."/>
            <person name="McKernan K.J."/>
            <person name="McEwan P."/>
            <person name="Bosak S."/>
            <person name="Kellis M."/>
            <person name="Volff J.-N."/>
            <person name="Guigo R."/>
            <person name="Zody M.C."/>
            <person name="Mesirov J."/>
            <person name="Lindblad-Toh K."/>
            <person name="Birren B."/>
            <person name="Nusbaum C."/>
            <person name="Kahn D."/>
            <person name="Robinson-Rechavi M."/>
            <person name="Laudet V."/>
            <person name="Schachter V."/>
            <person name="Quetier F."/>
            <person name="Saurin W."/>
            <person name="Scarpelli C."/>
            <person name="Wincker P."/>
            <person name="Lander E.S."/>
            <person name="Weissenbach J."/>
            <person name="Roest Crollius H."/>
        </authorList>
    </citation>
    <scope>NUCLEOTIDE SEQUENCE [LARGE SCALE GENOMIC DNA]</scope>
</reference>
<evidence type="ECO:0000313" key="1">
    <source>
        <dbReference type="EMBL" id="CAF87067.1"/>
    </source>
</evidence>
<organism evidence="1">
    <name type="scientific">Tetraodon nigroviridis</name>
    <name type="common">Spotted green pufferfish</name>
    <name type="synonym">Chelonodon nigroviridis</name>
    <dbReference type="NCBI Taxonomy" id="99883"/>
    <lineage>
        <taxon>Eukaryota</taxon>
        <taxon>Metazoa</taxon>
        <taxon>Chordata</taxon>
        <taxon>Craniata</taxon>
        <taxon>Vertebrata</taxon>
        <taxon>Euteleostomi</taxon>
        <taxon>Actinopterygii</taxon>
        <taxon>Neopterygii</taxon>
        <taxon>Teleostei</taxon>
        <taxon>Neoteleostei</taxon>
        <taxon>Acanthomorphata</taxon>
        <taxon>Eupercaria</taxon>
        <taxon>Tetraodontiformes</taxon>
        <taxon>Tetradontoidea</taxon>
        <taxon>Tetraodontidae</taxon>
        <taxon>Tetraodon</taxon>
    </lineage>
</organism>
<comment type="caution">
    <text evidence="1">The sequence shown here is derived from an EMBL/GenBank/DDBJ whole genome shotgun (WGS) entry which is preliminary data.</text>
</comment>
<accession>Q4TJ65</accession>
<dbReference type="KEGG" id="tng:GSTEN00004358G001"/>
<sequence>LFKQHVGRMWAPQTQEAADQWKCWERGWPIRTRSRSPDCQLQS</sequence>
<dbReference type="AlphaFoldDB" id="Q4TJ65"/>
<reference evidence="1" key="2">
    <citation type="submission" date="2004-02" db="EMBL/GenBank/DDBJ databases">
        <authorList>
            <consortium name="Genoscope"/>
            <consortium name="Whitehead Institute Centre for Genome Research"/>
        </authorList>
    </citation>
    <scope>NUCLEOTIDE SEQUENCE</scope>
</reference>
<name>Q4TJ65_TETNG</name>
<feature type="non-terminal residue" evidence="1">
    <location>
        <position position="1"/>
    </location>
</feature>
<gene>
    <name evidence="1" type="ORF">GSTENG00004358001</name>
</gene>
<dbReference type="EMBL" id="CAAE01000575">
    <property type="protein sequence ID" value="CAF87067.1"/>
    <property type="molecule type" value="Genomic_DNA"/>
</dbReference>
<protein>
    <submittedName>
        <fullName evidence="1">(spotted green pufferfish) hypothetical protein</fullName>
    </submittedName>
</protein>